<dbReference type="AlphaFoldDB" id="A0A135RYG4"/>
<evidence type="ECO:0000313" key="2">
    <source>
        <dbReference type="Proteomes" id="UP000070054"/>
    </source>
</evidence>
<sequence length="429" mass="48598">MMYEADMTIFVSCVISPFDIPESWRQRGPQQYLLRKTQDGRCEFAISVEEATNCLRERRNVIINGSNTLFQSSTYDATEFGTDMAQYLANKRWLAMAIPLIKEGGGKALLDYFLFKQVASDCLSTSHVAQLRWAALYCEVKVSFAESLRWAANAEAAQKSGHRNNFLGKLAFLNFLAGYCATELADCTYQILLERIESFIIAPVDSSDEMDYLFCMLGTSDPPTSTSTTFAGIFHLAMAILGLRYKARSFRSIMVSKAMSPPWPGAEELLVSLQRIGLLPSISLDFRSIRLLVHLTPAQANIFSEFLTESYQLWQPLQPYSLHGYQILLVWLAAYSFSIQSVEDWLKSPRGREMLSTLRRQFTARQTPPQLVCSLLAFVMEHYFSLRGLDGEEEGLSHQQALNELQTGVQERDIDQVSETSFEDMDLKL</sequence>
<accession>A0A135RYG4</accession>
<dbReference type="Proteomes" id="UP000070054">
    <property type="component" value="Unassembled WGS sequence"/>
</dbReference>
<name>A0A135RYG4_9PEZI</name>
<proteinExistence type="predicted"/>
<dbReference type="EMBL" id="JEMN01001713">
    <property type="protein sequence ID" value="KXH28608.1"/>
    <property type="molecule type" value="Genomic_DNA"/>
</dbReference>
<organism evidence="1 2">
    <name type="scientific">Colletotrichum nymphaeae SA-01</name>
    <dbReference type="NCBI Taxonomy" id="1460502"/>
    <lineage>
        <taxon>Eukaryota</taxon>
        <taxon>Fungi</taxon>
        <taxon>Dikarya</taxon>
        <taxon>Ascomycota</taxon>
        <taxon>Pezizomycotina</taxon>
        <taxon>Sordariomycetes</taxon>
        <taxon>Hypocreomycetidae</taxon>
        <taxon>Glomerellales</taxon>
        <taxon>Glomerellaceae</taxon>
        <taxon>Colletotrichum</taxon>
        <taxon>Colletotrichum acutatum species complex</taxon>
    </lineage>
</organism>
<protein>
    <submittedName>
        <fullName evidence="1">Uncharacterized protein</fullName>
    </submittedName>
</protein>
<comment type="caution">
    <text evidence="1">The sequence shown here is derived from an EMBL/GenBank/DDBJ whole genome shotgun (WGS) entry which is preliminary data.</text>
</comment>
<gene>
    <name evidence="1" type="ORF">CNYM01_11241</name>
</gene>
<reference evidence="1 2" key="1">
    <citation type="submission" date="2014-02" db="EMBL/GenBank/DDBJ databases">
        <title>The genome sequence of Colletotrichum nymphaeae SA-01.</title>
        <authorList>
            <person name="Baroncelli R."/>
            <person name="Thon M.R."/>
        </authorList>
    </citation>
    <scope>NUCLEOTIDE SEQUENCE [LARGE SCALE GENOMIC DNA]</scope>
    <source>
        <strain evidence="1 2">SA-01</strain>
    </source>
</reference>
<evidence type="ECO:0000313" key="1">
    <source>
        <dbReference type="EMBL" id="KXH28608.1"/>
    </source>
</evidence>
<keyword evidence="2" id="KW-1185">Reference proteome</keyword>